<dbReference type="EMBL" id="JBITYG010000001">
    <property type="protein sequence ID" value="MFI9099926.1"/>
    <property type="molecule type" value="Genomic_DNA"/>
</dbReference>
<feature type="transmembrane region" description="Helical" evidence="6">
    <location>
        <begin position="466"/>
        <end position="485"/>
    </location>
</feature>
<dbReference type="Gene3D" id="1.20.5.2700">
    <property type="match status" value="1"/>
</dbReference>
<dbReference type="InterPro" id="IPR018393">
    <property type="entry name" value="NADHpl_OxRdtase_5_subgr"/>
</dbReference>
<dbReference type="Proteomes" id="UP001614394">
    <property type="component" value="Unassembled WGS sequence"/>
</dbReference>
<keyword evidence="3 6" id="KW-1133">Transmembrane helix</keyword>
<evidence type="ECO:0000313" key="9">
    <source>
        <dbReference type="EMBL" id="MFI9099926.1"/>
    </source>
</evidence>
<evidence type="ECO:0000256" key="5">
    <source>
        <dbReference type="RuleBase" id="RU000320"/>
    </source>
</evidence>
<feature type="transmembrane region" description="Helical" evidence="6">
    <location>
        <begin position="505"/>
        <end position="529"/>
    </location>
</feature>
<keyword evidence="2 5" id="KW-0812">Transmembrane</keyword>
<evidence type="ECO:0000256" key="1">
    <source>
        <dbReference type="ARBA" id="ARBA00004127"/>
    </source>
</evidence>
<keyword evidence="10" id="KW-1185">Reference proteome</keyword>
<feature type="transmembrane region" description="Helical" evidence="6">
    <location>
        <begin position="118"/>
        <end position="135"/>
    </location>
</feature>
<dbReference type="PRINTS" id="PR01435">
    <property type="entry name" value="NPOXDRDTASE5"/>
</dbReference>
<gene>
    <name evidence="9" type="primary">nuoL</name>
    <name evidence="9" type="ORF">ACIGXA_05340</name>
</gene>
<evidence type="ECO:0000259" key="7">
    <source>
        <dbReference type="Pfam" id="PF00361"/>
    </source>
</evidence>
<accession>A0ABW8C3B3</accession>
<feature type="transmembrane region" description="Helical" evidence="6">
    <location>
        <begin position="607"/>
        <end position="628"/>
    </location>
</feature>
<feature type="transmembrane region" description="Helical" evidence="6">
    <location>
        <begin position="29"/>
        <end position="50"/>
    </location>
</feature>
<dbReference type="InterPro" id="IPR001516">
    <property type="entry name" value="Proton_antipo_N"/>
</dbReference>
<dbReference type="NCBIfam" id="TIGR01974">
    <property type="entry name" value="NDH_I_L"/>
    <property type="match status" value="1"/>
</dbReference>
<dbReference type="NCBIfam" id="NF005141">
    <property type="entry name" value="PRK06590.1"/>
    <property type="match status" value="1"/>
</dbReference>
<protein>
    <submittedName>
        <fullName evidence="9">NADH-quinone oxidoreductase subunit L</fullName>
    </submittedName>
</protein>
<keyword evidence="4 6" id="KW-0472">Membrane</keyword>
<feature type="transmembrane region" description="Helical" evidence="6">
    <location>
        <begin position="181"/>
        <end position="202"/>
    </location>
</feature>
<comment type="subcellular location">
    <subcellularLocation>
        <location evidence="1">Endomembrane system</location>
        <topology evidence="1">Multi-pass membrane protein</topology>
    </subcellularLocation>
    <subcellularLocation>
        <location evidence="5">Membrane</location>
        <topology evidence="5">Multi-pass membrane protein</topology>
    </subcellularLocation>
</comment>
<feature type="transmembrane region" description="Helical" evidence="6">
    <location>
        <begin position="372"/>
        <end position="394"/>
    </location>
</feature>
<name>A0ABW8C3B3_9ACTN</name>
<dbReference type="InterPro" id="IPR003945">
    <property type="entry name" value="NU5C-like"/>
</dbReference>
<evidence type="ECO:0000256" key="3">
    <source>
        <dbReference type="ARBA" id="ARBA00022989"/>
    </source>
</evidence>
<feature type="transmembrane region" description="Helical" evidence="6">
    <location>
        <begin position="278"/>
        <end position="299"/>
    </location>
</feature>
<dbReference type="Pfam" id="PF00662">
    <property type="entry name" value="Proton_antipo_N"/>
    <property type="match status" value="1"/>
</dbReference>
<dbReference type="RefSeq" id="WP_399644559.1">
    <property type="nucleotide sequence ID" value="NZ_JBITYG010000001.1"/>
</dbReference>
<evidence type="ECO:0000256" key="6">
    <source>
        <dbReference type="SAM" id="Phobius"/>
    </source>
</evidence>
<feature type="domain" description="NADH:quinone oxidoreductase/Mrp antiporter transmembrane" evidence="7">
    <location>
        <begin position="135"/>
        <end position="417"/>
    </location>
</feature>
<feature type="transmembrane region" description="Helical" evidence="6">
    <location>
        <begin position="141"/>
        <end position="160"/>
    </location>
</feature>
<evidence type="ECO:0000313" key="10">
    <source>
        <dbReference type="Proteomes" id="UP001614394"/>
    </source>
</evidence>
<reference evidence="9 10" key="1">
    <citation type="submission" date="2024-10" db="EMBL/GenBank/DDBJ databases">
        <title>The Natural Products Discovery Center: Release of the First 8490 Sequenced Strains for Exploring Actinobacteria Biosynthetic Diversity.</title>
        <authorList>
            <person name="Kalkreuter E."/>
            <person name="Kautsar S.A."/>
            <person name="Yang D."/>
            <person name="Bader C.D."/>
            <person name="Teijaro C.N."/>
            <person name="Fluegel L."/>
            <person name="Davis C.M."/>
            <person name="Simpson J.R."/>
            <person name="Lauterbach L."/>
            <person name="Steele A.D."/>
            <person name="Gui C."/>
            <person name="Meng S."/>
            <person name="Li G."/>
            <person name="Viehrig K."/>
            <person name="Ye F."/>
            <person name="Su P."/>
            <person name="Kiefer A.F."/>
            <person name="Nichols A."/>
            <person name="Cepeda A.J."/>
            <person name="Yan W."/>
            <person name="Fan B."/>
            <person name="Jiang Y."/>
            <person name="Adhikari A."/>
            <person name="Zheng C.-J."/>
            <person name="Schuster L."/>
            <person name="Cowan T.M."/>
            <person name="Smanski M.J."/>
            <person name="Chevrette M.G."/>
            <person name="De Carvalho L.P.S."/>
            <person name="Shen B."/>
        </authorList>
    </citation>
    <scope>NUCLEOTIDE SEQUENCE [LARGE SCALE GENOMIC DNA]</scope>
    <source>
        <strain evidence="9 10">NPDC053399</strain>
    </source>
</reference>
<dbReference type="PANTHER" id="PTHR42829:SF2">
    <property type="entry name" value="NADH-UBIQUINONE OXIDOREDUCTASE CHAIN 5"/>
    <property type="match status" value="1"/>
</dbReference>
<comment type="caution">
    <text evidence="9">The sequence shown here is derived from an EMBL/GenBank/DDBJ whole genome shotgun (WGS) entry which is preliminary data.</text>
</comment>
<feature type="transmembrane region" description="Helical" evidence="6">
    <location>
        <begin position="414"/>
        <end position="437"/>
    </location>
</feature>
<evidence type="ECO:0000256" key="4">
    <source>
        <dbReference type="ARBA" id="ARBA00023136"/>
    </source>
</evidence>
<feature type="domain" description="NADH-Ubiquinone oxidoreductase (complex I) chain 5 N-terminal" evidence="8">
    <location>
        <begin position="69"/>
        <end position="119"/>
    </location>
</feature>
<feature type="transmembrane region" description="Helical" evidence="6">
    <location>
        <begin position="87"/>
        <end position="106"/>
    </location>
</feature>
<dbReference type="PRINTS" id="PR01434">
    <property type="entry name" value="NADHDHGNASE5"/>
</dbReference>
<dbReference type="InterPro" id="IPR001750">
    <property type="entry name" value="ND/Mrp_TM"/>
</dbReference>
<proteinExistence type="predicted"/>
<evidence type="ECO:0000259" key="8">
    <source>
        <dbReference type="Pfam" id="PF00662"/>
    </source>
</evidence>
<dbReference type="Pfam" id="PF00361">
    <property type="entry name" value="Proton_antipo_M"/>
    <property type="match status" value="1"/>
</dbReference>
<dbReference type="PANTHER" id="PTHR42829">
    <property type="entry name" value="NADH-UBIQUINONE OXIDOREDUCTASE CHAIN 5"/>
    <property type="match status" value="1"/>
</dbReference>
<organism evidence="9 10">
    <name type="scientific">Streptomyces fildesensis</name>
    <dbReference type="NCBI Taxonomy" id="375757"/>
    <lineage>
        <taxon>Bacteria</taxon>
        <taxon>Bacillati</taxon>
        <taxon>Actinomycetota</taxon>
        <taxon>Actinomycetes</taxon>
        <taxon>Kitasatosporales</taxon>
        <taxon>Streptomycetaceae</taxon>
        <taxon>Streptomyces</taxon>
    </lineage>
</organism>
<evidence type="ECO:0000256" key="2">
    <source>
        <dbReference type="ARBA" id="ARBA00022692"/>
    </source>
</evidence>
<feature type="transmembrane region" description="Helical" evidence="6">
    <location>
        <begin position="246"/>
        <end position="266"/>
    </location>
</feature>
<sequence>MENLIGLLVAVPLLGAAILLTGGRRLDRIGHWLGTILAAVSFGIGAVLFFDMLGKSGEDRTMYSHLFSWVPVGGFQADIGFQLDQLSMTFVLLISGVGTLIHIYSIGYMEHDERRRRFFGYLNLFVAAMLLLVIADNYFLLYVGWEGVGLASYLLIGFWQHKPSAATAAKKAFLVNRVGDVGLSIAIMLMFTTFGTFSFQPVLAHAGDASEGKLTAIGLMLLLAACGKSAQVPLQSWLGDAMEGPTPVSALIHAATMVTAGVYLITRSGAIFNGAPDAQVAVVTVGAVTLLFGAIVGCAKDDIKKALAGSTMSQIGYMIMAAGLGPIGYVFAIMHLVTHGFFKAGLFLGAGSVMHGMNDEVDMRKYGGLRKYMPVTFVTFGLGYLAIIGFPGLSGFFSKDKIIEAAFAKGGTEGWILGGAALLGAAITAFYMTRVMLMTFFGEKRWEADAEGHEPHPHESPKSMTIPMIVLAFGSVFAGGLFSLNSSFLKWLEPVTGHEEGHSPLSATTVTAGTMVVLVIGVALAWLMYGRKAVPAVAPRGSLLTRAARRDLLQDDFNHVVLVRGGEHLTRSLVYLDHSLVDGAVNGTAAGVGGLSGRMRKLQNGYVRSYAVSMLGGTAVLVAATLLMRAV</sequence>